<keyword evidence="1" id="KW-0732">Signal</keyword>
<sequence length="133" mass="14374">MKNKVVTALVASGFLLCAGAQAMTSDQYKAAKAKVEADYKSQKVQCDALKGNAKDVCEEEAEAKEKLAKAELDQQYEPSASHARKVDEVRAEGIYDVAKEKCESLSGDAKSACNKQAEADHDIAKADIKAKKY</sequence>
<proteinExistence type="predicted"/>
<dbReference type="RefSeq" id="WP_309827558.1">
    <property type="nucleotide sequence ID" value="NZ_JAVIZX010000001.1"/>
</dbReference>
<gene>
    <name evidence="2" type="ORF">QE399_001452</name>
</gene>
<organism evidence="2 3">
    <name type="scientific">Paracidovorax wautersii</name>
    <dbReference type="NCBI Taxonomy" id="1177982"/>
    <lineage>
        <taxon>Bacteria</taxon>
        <taxon>Pseudomonadati</taxon>
        <taxon>Pseudomonadota</taxon>
        <taxon>Betaproteobacteria</taxon>
        <taxon>Burkholderiales</taxon>
        <taxon>Comamonadaceae</taxon>
        <taxon>Paracidovorax</taxon>
    </lineage>
</organism>
<dbReference type="Proteomes" id="UP001267710">
    <property type="component" value="Unassembled WGS sequence"/>
</dbReference>
<reference evidence="2 3" key="1">
    <citation type="submission" date="2023-08" db="EMBL/GenBank/DDBJ databases">
        <title>Functional and genomic diversity of the sorghum phyllosphere microbiome.</title>
        <authorList>
            <person name="Shade A."/>
        </authorList>
    </citation>
    <scope>NUCLEOTIDE SEQUENCE [LARGE SCALE GENOMIC DNA]</scope>
    <source>
        <strain evidence="2 3">SORGH_AS_0335</strain>
    </source>
</reference>
<feature type="chain" id="PRO_5045134822" evidence="1">
    <location>
        <begin position="23"/>
        <end position="133"/>
    </location>
</feature>
<dbReference type="EMBL" id="JAVIZX010000001">
    <property type="protein sequence ID" value="MDR6213763.1"/>
    <property type="molecule type" value="Genomic_DNA"/>
</dbReference>
<feature type="signal peptide" evidence="1">
    <location>
        <begin position="1"/>
        <end position="22"/>
    </location>
</feature>
<comment type="caution">
    <text evidence="2">The sequence shown here is derived from an EMBL/GenBank/DDBJ whole genome shotgun (WGS) entry which is preliminary data.</text>
</comment>
<protein>
    <submittedName>
        <fullName evidence="2">Membrane-associated HD superfamily phosphohydrolase</fullName>
    </submittedName>
</protein>
<evidence type="ECO:0000256" key="1">
    <source>
        <dbReference type="SAM" id="SignalP"/>
    </source>
</evidence>
<name>A0ABU1IBD8_9BURK</name>
<accession>A0ABU1IBD8</accession>
<evidence type="ECO:0000313" key="3">
    <source>
        <dbReference type="Proteomes" id="UP001267710"/>
    </source>
</evidence>
<evidence type="ECO:0000313" key="2">
    <source>
        <dbReference type="EMBL" id="MDR6213763.1"/>
    </source>
</evidence>
<keyword evidence="3" id="KW-1185">Reference proteome</keyword>